<feature type="transmembrane region" description="Helical" evidence="12">
    <location>
        <begin position="267"/>
        <end position="288"/>
    </location>
</feature>
<dbReference type="PROSITE" id="PS50283">
    <property type="entry name" value="NA_SOLUT_SYMP_3"/>
    <property type="match status" value="1"/>
</dbReference>
<keyword evidence="5 12" id="KW-0812">Transmembrane</keyword>
<dbReference type="InterPro" id="IPR050277">
    <property type="entry name" value="Sodium:Solute_Symporter"/>
</dbReference>
<evidence type="ECO:0000256" key="5">
    <source>
        <dbReference type="ARBA" id="ARBA00022692"/>
    </source>
</evidence>
<sequence>MLIDWIIIIIYLIVVLFIGANAAKKVSSTSDYFISDRKFGKGMMMLFTFGTGTNTDQAVTVASKTYTSGASGIWYQWLWLFATPFYWLLAPLFRRMRAVTTADYLHKRYGQSVAVLFAIVGIAQLSVNIGVVLKATSAMIHPVSGGSISPEFAIIAMTILFVSYGVLGGLNAAIVTDALQGVLTVFLSFLILPFALNAVGGLDGLRSVIDDPSVFKVVAPGEITTLYVIVIAINGLIGWVTSPYSMAMCGAGKTEHESRIGLVGGMLMKRICTIAWVLTGLCAIGLYADNTIDVDHVYGLMAHDLLPTIAPGLIGLFIASMLAAVMSSCDALMVSASALFTENVYKTLIQPGRDEKHYIFVGRLTSIFIVLFGIIIAFKLSSVVGGLEMFWKVQAMMGVAIWVSFFWRRATAAGAWASTLSGFLAWFFTSKINFIGWDFNARFAKILPDFMLYEGQLSLPWQMIMYLTVALVTMIIVSLITKPEENDRLDRIYECLRTPVLPGEPEVEPLTLPKSTKPANRSVLINHPDFEIVKPSRDSVLGFIAAWIAVGILIKVFIWIIS</sequence>
<dbReference type="PANTHER" id="PTHR48086:SF3">
    <property type="entry name" value="SODIUM_PROLINE SYMPORTER"/>
    <property type="match status" value="1"/>
</dbReference>
<keyword evidence="8" id="KW-0915">Sodium</keyword>
<feature type="transmembrane region" description="Helical" evidence="12">
    <location>
        <begin position="113"/>
        <end position="133"/>
    </location>
</feature>
<feature type="transmembrane region" description="Helical" evidence="12">
    <location>
        <begin position="308"/>
        <end position="340"/>
    </location>
</feature>
<feature type="transmembrane region" description="Helical" evidence="12">
    <location>
        <begin position="360"/>
        <end position="378"/>
    </location>
</feature>
<evidence type="ECO:0000256" key="4">
    <source>
        <dbReference type="ARBA" id="ARBA00022475"/>
    </source>
</evidence>
<evidence type="ECO:0000256" key="8">
    <source>
        <dbReference type="ARBA" id="ARBA00023053"/>
    </source>
</evidence>
<protein>
    <recommendedName>
        <fullName evidence="14">Transporter</fullName>
    </recommendedName>
</protein>
<dbReference type="Gene3D" id="1.20.1730.10">
    <property type="entry name" value="Sodium/glucose cotransporter"/>
    <property type="match status" value="1"/>
</dbReference>
<feature type="transmembrane region" description="Helical" evidence="12">
    <location>
        <begin position="153"/>
        <end position="175"/>
    </location>
</feature>
<reference evidence="13" key="1">
    <citation type="submission" date="2018-05" db="EMBL/GenBank/DDBJ databases">
        <authorList>
            <person name="Lanie J.A."/>
            <person name="Ng W.-L."/>
            <person name="Kazmierczak K.M."/>
            <person name="Andrzejewski T.M."/>
            <person name="Davidsen T.M."/>
            <person name="Wayne K.J."/>
            <person name="Tettelin H."/>
            <person name="Glass J.I."/>
            <person name="Rusch D."/>
            <person name="Podicherti R."/>
            <person name="Tsui H.-C.T."/>
            <person name="Winkler M.E."/>
        </authorList>
    </citation>
    <scope>NUCLEOTIDE SEQUENCE</scope>
</reference>
<dbReference type="InterPro" id="IPR038377">
    <property type="entry name" value="Na/Glc_symporter_sf"/>
</dbReference>
<evidence type="ECO:0000256" key="11">
    <source>
        <dbReference type="ARBA" id="ARBA00023201"/>
    </source>
</evidence>
<feature type="transmembrane region" description="Helical" evidence="12">
    <location>
        <begin position="74"/>
        <end position="93"/>
    </location>
</feature>
<dbReference type="EMBL" id="UINC01006874">
    <property type="protein sequence ID" value="SVA30141.1"/>
    <property type="molecule type" value="Genomic_DNA"/>
</dbReference>
<keyword evidence="9" id="KW-0406">Ion transport</keyword>
<feature type="transmembrane region" description="Helical" evidence="12">
    <location>
        <begin position="182"/>
        <end position="205"/>
    </location>
</feature>
<evidence type="ECO:0000256" key="3">
    <source>
        <dbReference type="ARBA" id="ARBA00022448"/>
    </source>
</evidence>
<keyword evidence="10 12" id="KW-0472">Membrane</keyword>
<dbReference type="InterPro" id="IPR001734">
    <property type="entry name" value="Na/solute_symporter"/>
</dbReference>
<evidence type="ECO:0000313" key="13">
    <source>
        <dbReference type="EMBL" id="SVA30141.1"/>
    </source>
</evidence>
<comment type="similarity">
    <text evidence="2">Belongs to the sodium:solute symporter (SSF) (TC 2.A.21) family.</text>
</comment>
<dbReference type="Pfam" id="PF00474">
    <property type="entry name" value="SSF"/>
    <property type="match status" value="1"/>
</dbReference>
<keyword evidence="3" id="KW-0813">Transport</keyword>
<dbReference type="PANTHER" id="PTHR48086">
    <property type="entry name" value="SODIUM/PROLINE SYMPORTER-RELATED"/>
    <property type="match status" value="1"/>
</dbReference>
<comment type="subcellular location">
    <subcellularLocation>
        <location evidence="1">Cell membrane</location>
        <topology evidence="1">Multi-pass membrane protein</topology>
    </subcellularLocation>
</comment>
<feature type="transmembrane region" description="Helical" evidence="12">
    <location>
        <begin position="6"/>
        <end position="23"/>
    </location>
</feature>
<feature type="transmembrane region" description="Helical" evidence="12">
    <location>
        <begin position="225"/>
        <end position="246"/>
    </location>
</feature>
<gene>
    <name evidence="13" type="ORF">METZ01_LOCUS82995</name>
</gene>
<dbReference type="GO" id="GO:0005886">
    <property type="term" value="C:plasma membrane"/>
    <property type="evidence" value="ECO:0007669"/>
    <property type="project" value="UniProtKB-SubCell"/>
</dbReference>
<keyword evidence="4" id="KW-1003">Cell membrane</keyword>
<dbReference type="AlphaFoldDB" id="A0A381UQU1"/>
<feature type="transmembrane region" description="Helical" evidence="12">
    <location>
        <begin position="459"/>
        <end position="481"/>
    </location>
</feature>
<evidence type="ECO:0008006" key="14">
    <source>
        <dbReference type="Google" id="ProtNLM"/>
    </source>
</evidence>
<keyword evidence="11" id="KW-0739">Sodium transport</keyword>
<dbReference type="CDD" id="cd10322">
    <property type="entry name" value="SLC5sbd"/>
    <property type="match status" value="1"/>
</dbReference>
<evidence type="ECO:0000256" key="7">
    <source>
        <dbReference type="ARBA" id="ARBA00022989"/>
    </source>
</evidence>
<keyword evidence="6" id="KW-0769">Symport</keyword>
<evidence type="ECO:0000256" key="12">
    <source>
        <dbReference type="SAM" id="Phobius"/>
    </source>
</evidence>
<evidence type="ECO:0000256" key="9">
    <source>
        <dbReference type="ARBA" id="ARBA00023065"/>
    </source>
</evidence>
<feature type="transmembrane region" description="Helical" evidence="12">
    <location>
        <begin position="540"/>
        <end position="561"/>
    </location>
</feature>
<keyword evidence="7 12" id="KW-1133">Transmembrane helix</keyword>
<evidence type="ECO:0000256" key="1">
    <source>
        <dbReference type="ARBA" id="ARBA00004651"/>
    </source>
</evidence>
<evidence type="ECO:0000256" key="2">
    <source>
        <dbReference type="ARBA" id="ARBA00006434"/>
    </source>
</evidence>
<evidence type="ECO:0000256" key="10">
    <source>
        <dbReference type="ARBA" id="ARBA00023136"/>
    </source>
</evidence>
<organism evidence="13">
    <name type="scientific">marine metagenome</name>
    <dbReference type="NCBI Taxonomy" id="408172"/>
    <lineage>
        <taxon>unclassified sequences</taxon>
        <taxon>metagenomes</taxon>
        <taxon>ecological metagenomes</taxon>
    </lineage>
</organism>
<evidence type="ECO:0000256" key="6">
    <source>
        <dbReference type="ARBA" id="ARBA00022847"/>
    </source>
</evidence>
<dbReference type="GO" id="GO:0015293">
    <property type="term" value="F:symporter activity"/>
    <property type="evidence" value="ECO:0007669"/>
    <property type="project" value="UniProtKB-KW"/>
</dbReference>
<name>A0A381UQU1_9ZZZZ</name>
<accession>A0A381UQU1</accession>
<feature type="transmembrane region" description="Helical" evidence="12">
    <location>
        <begin position="390"/>
        <end position="407"/>
    </location>
</feature>
<dbReference type="GO" id="GO:0006814">
    <property type="term" value="P:sodium ion transport"/>
    <property type="evidence" value="ECO:0007669"/>
    <property type="project" value="UniProtKB-KW"/>
</dbReference>
<proteinExistence type="inferred from homology"/>